<gene>
    <name evidence="3" type="ORF">GCM10009801_09510</name>
</gene>
<dbReference type="EMBL" id="BAAAPE010000001">
    <property type="protein sequence ID" value="GAA2064691.1"/>
    <property type="molecule type" value="Genomic_DNA"/>
</dbReference>
<proteinExistence type="predicted"/>
<feature type="domain" description="Isochorismatase-like" evidence="2">
    <location>
        <begin position="8"/>
        <end position="150"/>
    </location>
</feature>
<dbReference type="GO" id="GO:0016787">
    <property type="term" value="F:hydrolase activity"/>
    <property type="evidence" value="ECO:0007669"/>
    <property type="project" value="UniProtKB-KW"/>
</dbReference>
<dbReference type="SUPFAM" id="SSF52499">
    <property type="entry name" value="Isochorismatase-like hydrolases"/>
    <property type="match status" value="1"/>
</dbReference>
<dbReference type="InterPro" id="IPR000868">
    <property type="entry name" value="Isochorismatase-like_dom"/>
</dbReference>
<dbReference type="InterPro" id="IPR036380">
    <property type="entry name" value="Isochorismatase-like_sf"/>
</dbReference>
<dbReference type="Proteomes" id="UP001500016">
    <property type="component" value="Unassembled WGS sequence"/>
</dbReference>
<dbReference type="PANTHER" id="PTHR43540:SF1">
    <property type="entry name" value="ISOCHORISMATASE HYDROLASE"/>
    <property type="match status" value="1"/>
</dbReference>
<dbReference type="Pfam" id="PF00857">
    <property type="entry name" value="Isochorismatase"/>
    <property type="match status" value="1"/>
</dbReference>
<dbReference type="PANTHER" id="PTHR43540">
    <property type="entry name" value="PEROXYUREIDOACRYLATE/UREIDOACRYLATE AMIDOHYDROLASE-RELATED"/>
    <property type="match status" value="1"/>
</dbReference>
<dbReference type="Gene3D" id="3.40.50.850">
    <property type="entry name" value="Isochorismatase-like"/>
    <property type="match status" value="1"/>
</dbReference>
<accession>A0ABN2VKJ0</accession>
<keyword evidence="4" id="KW-1185">Reference proteome</keyword>
<evidence type="ECO:0000313" key="3">
    <source>
        <dbReference type="EMBL" id="GAA2064691.1"/>
    </source>
</evidence>
<keyword evidence="1 3" id="KW-0378">Hydrolase</keyword>
<evidence type="ECO:0000259" key="2">
    <source>
        <dbReference type="Pfam" id="PF00857"/>
    </source>
</evidence>
<organism evidence="3 4">
    <name type="scientific">Streptomyces albiaxialis</name>
    <dbReference type="NCBI Taxonomy" id="329523"/>
    <lineage>
        <taxon>Bacteria</taxon>
        <taxon>Bacillati</taxon>
        <taxon>Actinomycetota</taxon>
        <taxon>Actinomycetes</taxon>
        <taxon>Kitasatosporales</taxon>
        <taxon>Streptomycetaceae</taxon>
        <taxon>Streptomyces</taxon>
    </lineage>
</organism>
<comment type="caution">
    <text evidence="3">The sequence shown here is derived from an EMBL/GenBank/DDBJ whole genome shotgun (WGS) entry which is preliminary data.</text>
</comment>
<dbReference type="RefSeq" id="WP_344524208.1">
    <property type="nucleotide sequence ID" value="NZ_BAAAPE010000001.1"/>
</dbReference>
<name>A0ABN2VKJ0_9ACTN</name>
<evidence type="ECO:0000256" key="1">
    <source>
        <dbReference type="ARBA" id="ARBA00022801"/>
    </source>
</evidence>
<protein>
    <submittedName>
        <fullName evidence="3">Cysteine hydrolase family protein</fullName>
    </submittedName>
</protein>
<reference evidence="3 4" key="1">
    <citation type="journal article" date="2019" name="Int. J. Syst. Evol. Microbiol.">
        <title>The Global Catalogue of Microorganisms (GCM) 10K type strain sequencing project: providing services to taxonomists for standard genome sequencing and annotation.</title>
        <authorList>
            <consortium name="The Broad Institute Genomics Platform"/>
            <consortium name="The Broad Institute Genome Sequencing Center for Infectious Disease"/>
            <person name="Wu L."/>
            <person name="Ma J."/>
        </authorList>
    </citation>
    <scope>NUCLEOTIDE SEQUENCE [LARGE SCALE GENOMIC DNA]</scope>
    <source>
        <strain evidence="3 4">JCM 15478</strain>
    </source>
</reference>
<sequence>MTGTAAEALVIVDMQRAFVSGNGDGTAEGGAVPDAGRVVARARDLLERARAAGAFVAHLQNDGEPGAPDEPGTPGWELHLAAEPGEAVVRKTVDDGFEETDLEDLLRARGVKTLAVCGVQSEMCVRATAETALYLGFRVVLPHDAHATYDIPPAPGDSEGVPAAQASRVAEWSLGDEVEIVARAAEVAFARA</sequence>
<evidence type="ECO:0000313" key="4">
    <source>
        <dbReference type="Proteomes" id="UP001500016"/>
    </source>
</evidence>
<dbReference type="InterPro" id="IPR050272">
    <property type="entry name" value="Isochorismatase-like_hydrls"/>
</dbReference>